<organism evidence="4 5">
    <name type="scientific">Drosophila kikkawai</name>
    <name type="common">Fruit fly</name>
    <dbReference type="NCBI Taxonomy" id="30033"/>
    <lineage>
        <taxon>Eukaryota</taxon>
        <taxon>Metazoa</taxon>
        <taxon>Ecdysozoa</taxon>
        <taxon>Arthropoda</taxon>
        <taxon>Hexapoda</taxon>
        <taxon>Insecta</taxon>
        <taxon>Pterygota</taxon>
        <taxon>Neoptera</taxon>
        <taxon>Endopterygota</taxon>
        <taxon>Diptera</taxon>
        <taxon>Brachycera</taxon>
        <taxon>Muscomorpha</taxon>
        <taxon>Ephydroidea</taxon>
        <taxon>Drosophilidae</taxon>
        <taxon>Drosophila</taxon>
        <taxon>Sophophora</taxon>
    </lineage>
</organism>
<dbReference type="Proteomes" id="UP001652661">
    <property type="component" value="Chromosome 3L"/>
</dbReference>
<name>A0A6P4I119_DROKI</name>
<protein>
    <recommendedName>
        <fullName evidence="3">DUF4794 domain-containing protein</fullName>
    </recommendedName>
</protein>
<feature type="signal peptide" evidence="2">
    <location>
        <begin position="1"/>
        <end position="25"/>
    </location>
</feature>
<evidence type="ECO:0000259" key="3">
    <source>
        <dbReference type="Pfam" id="PF16042"/>
    </source>
</evidence>
<dbReference type="RefSeq" id="XP_017016328.1">
    <property type="nucleotide sequence ID" value="XM_017160839.3"/>
</dbReference>
<evidence type="ECO:0000313" key="4">
    <source>
        <dbReference type="Proteomes" id="UP001652661"/>
    </source>
</evidence>
<reference evidence="5" key="1">
    <citation type="submission" date="2025-08" db="UniProtKB">
        <authorList>
            <consortium name="RefSeq"/>
        </authorList>
    </citation>
    <scope>IDENTIFICATION</scope>
    <source>
        <strain evidence="5">14028-0561.14</strain>
        <tissue evidence="5">Whole fly</tissue>
    </source>
</reference>
<feature type="region of interest" description="Disordered" evidence="1">
    <location>
        <begin position="72"/>
        <end position="135"/>
    </location>
</feature>
<dbReference type="GeneID" id="108070389"/>
<keyword evidence="2" id="KW-0732">Signal</keyword>
<keyword evidence="4" id="KW-1185">Reference proteome</keyword>
<dbReference type="InterPro" id="IPR032011">
    <property type="entry name" value="DUF4794"/>
</dbReference>
<dbReference type="Pfam" id="PF16042">
    <property type="entry name" value="DUF4794"/>
    <property type="match status" value="1"/>
</dbReference>
<dbReference type="AlphaFoldDB" id="A0A6P4I119"/>
<feature type="domain" description="DUF4794" evidence="3">
    <location>
        <begin position="48"/>
        <end position="123"/>
    </location>
</feature>
<proteinExistence type="predicted"/>
<evidence type="ECO:0000313" key="5">
    <source>
        <dbReference type="RefSeq" id="XP_017016328.1"/>
    </source>
</evidence>
<gene>
    <name evidence="5" type="primary">LOC108070389</name>
</gene>
<evidence type="ECO:0000256" key="1">
    <source>
        <dbReference type="SAM" id="MobiDB-lite"/>
    </source>
</evidence>
<evidence type="ECO:0000256" key="2">
    <source>
        <dbReference type="SAM" id="SignalP"/>
    </source>
</evidence>
<sequence length="241" mass="26261">MFGYLTGSLVTLAICGILCLNGSEGAQLRFPGPARGRSLPLILQRQEQAPYPPAGLVPDPPFELPTEEAVEFPQPDETYGPPADTYGPPPVVEEPAEVYGPPDQVYGPPDQTYGPPDQTYGPPDQPANDDNANGQPQSAAIIDLASLPLPPQAQYVLPLLSRFITFRPQRPVLLTPQRRPAKLTARPQPKPAKIVNAINKGNAVFQPTSLGLPFVERRIPFRPQPSRLVVNAPLRRRPARH</sequence>
<accession>A0A6P4I119</accession>
<dbReference type="OrthoDB" id="6750008at2759"/>
<feature type="chain" id="PRO_5028011697" description="DUF4794 domain-containing protein" evidence="2">
    <location>
        <begin position="26"/>
        <end position="241"/>
    </location>
</feature>